<reference evidence="1" key="1">
    <citation type="journal article" date="2014" name="Front. Microbiol.">
        <title>High frequency of phylogenetically diverse reductive dehalogenase-homologous genes in deep subseafloor sedimentary metagenomes.</title>
        <authorList>
            <person name="Kawai M."/>
            <person name="Futagami T."/>
            <person name="Toyoda A."/>
            <person name="Takaki Y."/>
            <person name="Nishi S."/>
            <person name="Hori S."/>
            <person name="Arai W."/>
            <person name="Tsubouchi T."/>
            <person name="Morono Y."/>
            <person name="Uchiyama I."/>
            <person name="Ito T."/>
            <person name="Fujiyama A."/>
            <person name="Inagaki F."/>
            <person name="Takami H."/>
        </authorList>
    </citation>
    <scope>NUCLEOTIDE SEQUENCE</scope>
    <source>
        <strain evidence="1">Expedition CK06-06</strain>
    </source>
</reference>
<organism evidence="1">
    <name type="scientific">marine sediment metagenome</name>
    <dbReference type="NCBI Taxonomy" id="412755"/>
    <lineage>
        <taxon>unclassified sequences</taxon>
        <taxon>metagenomes</taxon>
        <taxon>ecological metagenomes</taxon>
    </lineage>
</organism>
<name>X0YIL5_9ZZZZ</name>
<evidence type="ECO:0000313" key="1">
    <source>
        <dbReference type="EMBL" id="GAG36666.1"/>
    </source>
</evidence>
<feature type="non-terminal residue" evidence="1">
    <location>
        <position position="1"/>
    </location>
</feature>
<dbReference type="AlphaFoldDB" id="X0YIL5"/>
<protein>
    <submittedName>
        <fullName evidence="1">Uncharacterized protein</fullName>
    </submittedName>
</protein>
<dbReference type="EMBL" id="BARS01049781">
    <property type="protein sequence ID" value="GAG36666.1"/>
    <property type="molecule type" value="Genomic_DNA"/>
</dbReference>
<proteinExistence type="predicted"/>
<comment type="caution">
    <text evidence="1">The sequence shown here is derived from an EMBL/GenBank/DDBJ whole genome shotgun (WGS) entry which is preliminary data.</text>
</comment>
<gene>
    <name evidence="1" type="ORF">S01H1_74411</name>
</gene>
<accession>X0YIL5</accession>
<sequence length="57" mass="6532">EIIPSTEGHSLKKRKSYLVFQEWKKTSQFYILDPGCSMLVKEERLKTKGEGGVETSI</sequence>